<protein>
    <recommendedName>
        <fullName evidence="1">VOC domain-containing protein</fullName>
    </recommendedName>
</protein>
<dbReference type="Gene3D" id="3.30.720.110">
    <property type="match status" value="1"/>
</dbReference>
<evidence type="ECO:0000313" key="2">
    <source>
        <dbReference type="EMBL" id="SVC89794.1"/>
    </source>
</evidence>
<sequence length="141" mass="15794">MTQTFLWPTLRSHNARALIDFLVEAFGFVEKFVVTNEDETGIVHAQLSWPLGGGIMLSDIGMHTERIDSSGRDEFSEMIWPSGPTSIYIISDDPDSLHDRAIGAGAEIVRPLFDEEYGSRGFSCKDTIDENIWSFGTYRGE</sequence>
<dbReference type="AlphaFoldDB" id="A0A382QWB4"/>
<dbReference type="Pfam" id="PF00903">
    <property type="entry name" value="Glyoxalase"/>
    <property type="match status" value="1"/>
</dbReference>
<proteinExistence type="predicted"/>
<dbReference type="InterPro" id="IPR004360">
    <property type="entry name" value="Glyas_Fos-R_dOase_dom"/>
</dbReference>
<dbReference type="InterPro" id="IPR029068">
    <property type="entry name" value="Glyas_Bleomycin-R_OHBP_Dase"/>
</dbReference>
<organism evidence="2">
    <name type="scientific">marine metagenome</name>
    <dbReference type="NCBI Taxonomy" id="408172"/>
    <lineage>
        <taxon>unclassified sequences</taxon>
        <taxon>metagenomes</taxon>
        <taxon>ecological metagenomes</taxon>
    </lineage>
</organism>
<dbReference type="SUPFAM" id="SSF54593">
    <property type="entry name" value="Glyoxalase/Bleomycin resistance protein/Dihydroxybiphenyl dioxygenase"/>
    <property type="match status" value="1"/>
</dbReference>
<dbReference type="Gene3D" id="3.30.720.120">
    <property type="match status" value="1"/>
</dbReference>
<evidence type="ECO:0000259" key="1">
    <source>
        <dbReference type="PROSITE" id="PS51819"/>
    </source>
</evidence>
<dbReference type="InterPro" id="IPR037523">
    <property type="entry name" value="VOC_core"/>
</dbReference>
<name>A0A382QWB4_9ZZZZ</name>
<feature type="domain" description="VOC" evidence="1">
    <location>
        <begin position="4"/>
        <end position="138"/>
    </location>
</feature>
<dbReference type="EMBL" id="UINC01117397">
    <property type="protein sequence ID" value="SVC89794.1"/>
    <property type="molecule type" value="Genomic_DNA"/>
</dbReference>
<gene>
    <name evidence="2" type="ORF">METZ01_LOCUS342648</name>
</gene>
<accession>A0A382QWB4</accession>
<dbReference type="PROSITE" id="PS51819">
    <property type="entry name" value="VOC"/>
    <property type="match status" value="1"/>
</dbReference>
<reference evidence="2" key="1">
    <citation type="submission" date="2018-05" db="EMBL/GenBank/DDBJ databases">
        <authorList>
            <person name="Lanie J.A."/>
            <person name="Ng W.-L."/>
            <person name="Kazmierczak K.M."/>
            <person name="Andrzejewski T.M."/>
            <person name="Davidsen T.M."/>
            <person name="Wayne K.J."/>
            <person name="Tettelin H."/>
            <person name="Glass J.I."/>
            <person name="Rusch D."/>
            <person name="Podicherti R."/>
            <person name="Tsui H.-C.T."/>
            <person name="Winkler M.E."/>
        </authorList>
    </citation>
    <scope>NUCLEOTIDE SEQUENCE</scope>
</reference>